<organism evidence="8 9">
    <name type="scientific">Staphylococcus condimenti</name>
    <dbReference type="NCBI Taxonomy" id="70255"/>
    <lineage>
        <taxon>Bacteria</taxon>
        <taxon>Bacillati</taxon>
        <taxon>Bacillota</taxon>
        <taxon>Bacilli</taxon>
        <taxon>Bacillales</taxon>
        <taxon>Staphylococcaceae</taxon>
        <taxon>Staphylococcus</taxon>
    </lineage>
</organism>
<keyword evidence="3 5" id="KW-1133">Transmembrane helix</keyword>
<feature type="domain" description="SLC26A/SulP transporter" evidence="6">
    <location>
        <begin position="146"/>
        <end position="343"/>
    </location>
</feature>
<protein>
    <submittedName>
        <fullName evidence="8">SulP family inorganic anion transporter</fullName>
    </submittedName>
</protein>
<evidence type="ECO:0000313" key="8">
    <source>
        <dbReference type="EMBL" id="RZI03619.1"/>
    </source>
</evidence>
<feature type="transmembrane region" description="Helical" evidence="5">
    <location>
        <begin position="74"/>
        <end position="104"/>
    </location>
</feature>
<gene>
    <name evidence="8" type="ORF">EIG99_02915</name>
    <name evidence="7" type="ORF">I6J05_07475</name>
</gene>
<accession>A0A143PD18</accession>
<feature type="transmembrane region" description="Helical" evidence="5">
    <location>
        <begin position="167"/>
        <end position="185"/>
    </location>
</feature>
<dbReference type="OrthoDB" id="2412811at2"/>
<dbReference type="EMBL" id="RQTE01000056">
    <property type="protein sequence ID" value="RZI03619.1"/>
    <property type="molecule type" value="Genomic_DNA"/>
</dbReference>
<feature type="transmembrane region" description="Helical" evidence="5">
    <location>
        <begin position="18"/>
        <end position="38"/>
    </location>
</feature>
<dbReference type="GeneID" id="93725882"/>
<feature type="transmembrane region" description="Helical" evidence="5">
    <location>
        <begin position="140"/>
        <end position="161"/>
    </location>
</feature>
<feature type="transmembrane region" description="Helical" evidence="5">
    <location>
        <begin position="317"/>
        <end position="335"/>
    </location>
</feature>
<dbReference type="Proteomes" id="UP000293854">
    <property type="component" value="Unassembled WGS sequence"/>
</dbReference>
<keyword evidence="2 5" id="KW-0812">Transmembrane</keyword>
<feature type="transmembrane region" description="Helical" evidence="5">
    <location>
        <begin position="218"/>
        <end position="239"/>
    </location>
</feature>
<evidence type="ECO:0000313" key="9">
    <source>
        <dbReference type="Proteomes" id="UP000293854"/>
    </source>
</evidence>
<feature type="transmembrane region" description="Helical" evidence="5">
    <location>
        <begin position="259"/>
        <end position="280"/>
    </location>
</feature>
<dbReference type="InterPro" id="IPR052706">
    <property type="entry name" value="Membrane-Transporter-like"/>
</dbReference>
<evidence type="ECO:0000256" key="1">
    <source>
        <dbReference type="ARBA" id="ARBA00004141"/>
    </source>
</evidence>
<keyword evidence="10" id="KW-1185">Reference proteome</keyword>
<reference evidence="8 9" key="1">
    <citation type="submission" date="2018-11" db="EMBL/GenBank/DDBJ databases">
        <title>Genomic profiling of Staphylococcus species from a Poultry farm system in KwaZulu-Natal, South Africa.</title>
        <authorList>
            <person name="Amoako D.G."/>
            <person name="Somboro A.M."/>
            <person name="Abia A.L.K."/>
            <person name="Bester L.A."/>
            <person name="Essack S.Y."/>
        </authorList>
    </citation>
    <scope>NUCLEOTIDE SEQUENCE [LARGE SCALE GENOMIC DNA]</scope>
    <source>
        <strain evidence="8 9">SA11</strain>
    </source>
</reference>
<feature type="transmembrane region" description="Helical" evidence="5">
    <location>
        <begin position="44"/>
        <end position="62"/>
    </location>
</feature>
<evidence type="ECO:0000313" key="10">
    <source>
        <dbReference type="Proteomes" id="UP000595942"/>
    </source>
</evidence>
<reference evidence="7 10" key="2">
    <citation type="submission" date="2021-01" db="EMBL/GenBank/DDBJ databases">
        <title>FDA dAtabase for Regulatory Grade micrObial Sequences (FDA-ARGOS): Supporting development and validation of Infectious Disease Dx tests.</title>
        <authorList>
            <person name="Sproer C."/>
            <person name="Gronow S."/>
            <person name="Severitt S."/>
            <person name="Schroder I."/>
            <person name="Tallon L."/>
            <person name="Sadzewicz L."/>
            <person name="Zhao X."/>
            <person name="Boylan J."/>
            <person name="Ott S."/>
            <person name="Bowen H."/>
            <person name="Vavikolanu K."/>
            <person name="Mehta A."/>
            <person name="Aluvathingal J."/>
            <person name="Nadendla S."/>
            <person name="Lowell S."/>
            <person name="Myers T."/>
            <person name="Yan Y."/>
            <person name="Sichtig H."/>
        </authorList>
    </citation>
    <scope>NUCLEOTIDE SEQUENCE [LARGE SCALE GENOMIC DNA]</scope>
    <source>
        <strain evidence="7 10">FDAARGOS_1148</strain>
    </source>
</reference>
<sequence length="397" mass="42913">MRVERYAEEWQGNIKDNVFAGILIALSALPGAIAYSFIVGMNPSIGLLSMGIMTIVLSLTAGRTLMITGPSSGIALVAAPLVASHGPMYLIAASMVMGVLQILFGIFKVGWLIDRIPIAVVIGFMNALALLLMSSQVPSIFGISTATYIFAILSFLIIWLVPRWIKFIPAPLISIIILTIIAHTIHPHLKYVHDLADIHVVIPKLQWEVLPLFTNTHALSVILGYGLTMAIVGTLQSLLTAKALDVLTNVRSNENQESMAQGLANFASGLFGGFGGSALVGQSKFNVKIGATARFSTLVTAFFLLLTIYVLGPVISLIPMVVLATVLISIAFNTFDRRTWIAIKKAPVQNTATILITMIVTLTTNNLAFGVISGTIIYFIVNFFKKGWDKDDRHQSS</sequence>
<dbReference type="PANTHER" id="PTHR43310">
    <property type="entry name" value="SULFATE TRANSPORTER YBAR-RELATED"/>
    <property type="match status" value="1"/>
</dbReference>
<feature type="transmembrane region" description="Helical" evidence="5">
    <location>
        <begin position="116"/>
        <end position="133"/>
    </location>
</feature>
<dbReference type="GO" id="GO:0016020">
    <property type="term" value="C:membrane"/>
    <property type="evidence" value="ECO:0007669"/>
    <property type="project" value="UniProtKB-SubCell"/>
</dbReference>
<dbReference type="InterPro" id="IPR011547">
    <property type="entry name" value="SLC26A/SulP_dom"/>
</dbReference>
<comment type="subcellular location">
    <subcellularLocation>
        <location evidence="1">Membrane</location>
        <topology evidence="1">Multi-pass membrane protein</topology>
    </subcellularLocation>
</comment>
<proteinExistence type="predicted"/>
<dbReference type="RefSeq" id="WP_047131476.1">
    <property type="nucleotide sequence ID" value="NZ_CP015114.1"/>
</dbReference>
<name>A0A143PD18_9STAP</name>
<dbReference type="AlphaFoldDB" id="A0A143PD18"/>
<keyword evidence="4 5" id="KW-0472">Membrane</keyword>
<evidence type="ECO:0000259" key="6">
    <source>
        <dbReference type="Pfam" id="PF00916"/>
    </source>
</evidence>
<dbReference type="Pfam" id="PF00916">
    <property type="entry name" value="Sulfate_transp"/>
    <property type="match status" value="1"/>
</dbReference>
<evidence type="ECO:0000256" key="5">
    <source>
        <dbReference type="SAM" id="Phobius"/>
    </source>
</evidence>
<evidence type="ECO:0000256" key="3">
    <source>
        <dbReference type="ARBA" id="ARBA00022989"/>
    </source>
</evidence>
<feature type="transmembrane region" description="Helical" evidence="5">
    <location>
        <begin position="355"/>
        <end position="381"/>
    </location>
</feature>
<dbReference type="EMBL" id="CP068073">
    <property type="protein sequence ID" value="QQS81765.1"/>
    <property type="molecule type" value="Genomic_DNA"/>
</dbReference>
<evidence type="ECO:0000313" key="7">
    <source>
        <dbReference type="EMBL" id="QQS81765.1"/>
    </source>
</evidence>
<evidence type="ECO:0000256" key="2">
    <source>
        <dbReference type="ARBA" id="ARBA00022692"/>
    </source>
</evidence>
<dbReference type="PANTHER" id="PTHR43310:SF1">
    <property type="entry name" value="SULFATE TRANSPORTER YBAR-RELATED"/>
    <property type="match status" value="1"/>
</dbReference>
<dbReference type="KEGG" id="scv:A4G25_11000"/>
<dbReference type="Proteomes" id="UP000595942">
    <property type="component" value="Chromosome"/>
</dbReference>
<evidence type="ECO:0000256" key="4">
    <source>
        <dbReference type="ARBA" id="ARBA00023136"/>
    </source>
</evidence>